<dbReference type="Proteomes" id="UP000011518">
    <property type="component" value="Unassembled WGS sequence"/>
</dbReference>
<evidence type="ECO:0000313" key="7">
    <source>
        <dbReference type="Proteomes" id="UP000011518"/>
    </source>
</evidence>
<comment type="subcellular location">
    <subcellularLocation>
        <location evidence="1">Nucleus</location>
    </subcellularLocation>
</comment>
<evidence type="ECO:0000256" key="2">
    <source>
        <dbReference type="ARBA" id="ARBA00007696"/>
    </source>
</evidence>
<dbReference type="InParanoid" id="L9KYA7"/>
<keyword evidence="4" id="KW-0539">Nucleus</keyword>
<dbReference type="GO" id="GO:0000785">
    <property type="term" value="C:chromatin"/>
    <property type="evidence" value="ECO:0007669"/>
    <property type="project" value="InterPro"/>
</dbReference>
<keyword evidence="7" id="KW-1185">Reference proteome</keyword>
<dbReference type="PANTHER" id="PTHR23087">
    <property type="entry name" value="NONHISTONE CHROMOSOMAL PROTEIN HMG"/>
    <property type="match status" value="1"/>
</dbReference>
<accession>L9KYA7</accession>
<dbReference type="PRINTS" id="PR00925">
    <property type="entry name" value="NONHISHMG17"/>
</dbReference>
<dbReference type="EMBL" id="KB320592">
    <property type="protein sequence ID" value="ELW67930.1"/>
    <property type="molecule type" value="Genomic_DNA"/>
</dbReference>
<dbReference type="AlphaFoldDB" id="L9KYA7"/>
<sequence length="189" mass="20897">MLLHAPCPAPISRHHSHHAQEKAEGDAKGDKAAVKEEPQRRSSRLSMKTAPPKQEAKPNKAPAKGEKVPKGKKGNTDAGKDGNDMQKMEMPTQTRHRKVKVLKTPSPVWIPSQCVQPTHHERASDAENKLTEANISAWGDIKALSNNTKKLLTEMNKEQTPANLFLAMTKPQERTPANVSISAAFWCLY</sequence>
<protein>
    <submittedName>
        <fullName evidence="6">High mobility group nucleosome-binding domain-containing protein 4</fullName>
    </submittedName>
</protein>
<evidence type="ECO:0000256" key="1">
    <source>
        <dbReference type="ARBA" id="ARBA00004123"/>
    </source>
</evidence>
<evidence type="ECO:0000313" key="6">
    <source>
        <dbReference type="EMBL" id="ELW67930.1"/>
    </source>
</evidence>
<proteinExistence type="inferred from homology"/>
<dbReference type="STRING" id="246437.L9KYA7"/>
<feature type="compositionally biased region" description="Basic and acidic residues" evidence="5">
    <location>
        <begin position="18"/>
        <end position="40"/>
    </location>
</feature>
<evidence type="ECO:0000256" key="5">
    <source>
        <dbReference type="SAM" id="MobiDB-lite"/>
    </source>
</evidence>
<dbReference type="Pfam" id="PF01101">
    <property type="entry name" value="HMG14_17"/>
    <property type="match status" value="1"/>
</dbReference>
<name>L9KYA7_TUPCH</name>
<dbReference type="GO" id="GO:0005634">
    <property type="term" value="C:nucleus"/>
    <property type="evidence" value="ECO:0007669"/>
    <property type="project" value="UniProtKB-SubCell"/>
</dbReference>
<evidence type="ECO:0000256" key="3">
    <source>
        <dbReference type="ARBA" id="ARBA00023125"/>
    </source>
</evidence>
<dbReference type="SMART" id="SM00527">
    <property type="entry name" value="HMG17"/>
    <property type="match status" value="1"/>
</dbReference>
<keyword evidence="3" id="KW-0238">DNA-binding</keyword>
<organism evidence="6 7">
    <name type="scientific">Tupaia chinensis</name>
    <name type="common">Chinese tree shrew</name>
    <name type="synonym">Tupaia belangeri chinensis</name>
    <dbReference type="NCBI Taxonomy" id="246437"/>
    <lineage>
        <taxon>Eukaryota</taxon>
        <taxon>Metazoa</taxon>
        <taxon>Chordata</taxon>
        <taxon>Craniata</taxon>
        <taxon>Vertebrata</taxon>
        <taxon>Euteleostomi</taxon>
        <taxon>Mammalia</taxon>
        <taxon>Eutheria</taxon>
        <taxon>Euarchontoglires</taxon>
        <taxon>Scandentia</taxon>
        <taxon>Tupaiidae</taxon>
        <taxon>Tupaia</taxon>
    </lineage>
</organism>
<feature type="compositionally biased region" description="Basic and acidic residues" evidence="5">
    <location>
        <begin position="54"/>
        <end position="87"/>
    </location>
</feature>
<dbReference type="GO" id="GO:0031492">
    <property type="term" value="F:nucleosomal DNA binding"/>
    <property type="evidence" value="ECO:0007669"/>
    <property type="project" value="InterPro"/>
</dbReference>
<dbReference type="PANTHER" id="PTHR23087:SF27">
    <property type="entry name" value="DRESDEN PROSTATE CARCINOMA PROTEIN 2-RELATED"/>
    <property type="match status" value="1"/>
</dbReference>
<feature type="region of interest" description="Disordered" evidence="5">
    <location>
        <begin position="1"/>
        <end position="95"/>
    </location>
</feature>
<comment type="similarity">
    <text evidence="2">Belongs to the HMGN family.</text>
</comment>
<reference evidence="7" key="2">
    <citation type="journal article" date="2013" name="Nat. Commun.">
        <title>Genome of the Chinese tree shrew.</title>
        <authorList>
            <person name="Fan Y."/>
            <person name="Huang Z.Y."/>
            <person name="Cao C.C."/>
            <person name="Chen C.S."/>
            <person name="Chen Y.X."/>
            <person name="Fan D.D."/>
            <person name="He J."/>
            <person name="Hou H.L."/>
            <person name="Hu L."/>
            <person name="Hu X.T."/>
            <person name="Jiang X.T."/>
            <person name="Lai R."/>
            <person name="Lang Y.S."/>
            <person name="Liang B."/>
            <person name="Liao S.G."/>
            <person name="Mu D."/>
            <person name="Ma Y.Y."/>
            <person name="Niu Y.Y."/>
            <person name="Sun X.Q."/>
            <person name="Xia J.Q."/>
            <person name="Xiao J."/>
            <person name="Xiong Z.Q."/>
            <person name="Xu L."/>
            <person name="Yang L."/>
            <person name="Zhang Y."/>
            <person name="Zhao W."/>
            <person name="Zhao X.D."/>
            <person name="Zheng Y.T."/>
            <person name="Zhou J.M."/>
            <person name="Zhu Y.B."/>
            <person name="Zhang G.J."/>
            <person name="Wang J."/>
            <person name="Yao Y.G."/>
        </authorList>
    </citation>
    <scope>NUCLEOTIDE SEQUENCE [LARGE SCALE GENOMIC DNA]</scope>
</reference>
<reference evidence="7" key="1">
    <citation type="submission" date="2012-07" db="EMBL/GenBank/DDBJ databases">
        <title>Genome of the Chinese tree shrew, a rising model animal genetically related to primates.</title>
        <authorList>
            <person name="Zhang G."/>
            <person name="Fan Y."/>
            <person name="Yao Y."/>
            <person name="Huang Z."/>
        </authorList>
    </citation>
    <scope>NUCLEOTIDE SEQUENCE [LARGE SCALE GENOMIC DNA]</scope>
</reference>
<dbReference type="InterPro" id="IPR000079">
    <property type="entry name" value="HMGN_fam"/>
</dbReference>
<dbReference type="GO" id="GO:0006325">
    <property type="term" value="P:chromatin organization"/>
    <property type="evidence" value="ECO:0007669"/>
    <property type="project" value="TreeGrafter"/>
</dbReference>
<gene>
    <name evidence="6" type="ORF">TREES_T100002720</name>
</gene>
<evidence type="ECO:0000256" key="4">
    <source>
        <dbReference type="ARBA" id="ARBA00023242"/>
    </source>
</evidence>